<dbReference type="RefSeq" id="WP_379998099.1">
    <property type="nucleotide sequence ID" value="NZ_JBHSGN010000091.1"/>
</dbReference>
<keyword evidence="2 5" id="KW-0812">Transmembrane</keyword>
<comment type="caution">
    <text evidence="7">The sequence shown here is derived from an EMBL/GenBank/DDBJ whole genome shotgun (WGS) entry which is preliminary data.</text>
</comment>
<dbReference type="Pfam" id="PF05154">
    <property type="entry name" value="TM2"/>
    <property type="match status" value="1"/>
</dbReference>
<feature type="transmembrane region" description="Helical" evidence="5">
    <location>
        <begin position="31"/>
        <end position="57"/>
    </location>
</feature>
<protein>
    <submittedName>
        <fullName evidence="7">TM2 domain-containing protein</fullName>
    </submittedName>
</protein>
<evidence type="ECO:0000256" key="5">
    <source>
        <dbReference type="SAM" id="Phobius"/>
    </source>
</evidence>
<dbReference type="Proteomes" id="UP001596023">
    <property type="component" value="Unassembled WGS sequence"/>
</dbReference>
<reference evidence="8" key="1">
    <citation type="journal article" date="2019" name="Int. J. Syst. Evol. Microbiol.">
        <title>The Global Catalogue of Microorganisms (GCM) 10K type strain sequencing project: providing services to taxonomists for standard genome sequencing and annotation.</title>
        <authorList>
            <consortium name="The Broad Institute Genomics Platform"/>
            <consortium name="The Broad Institute Genome Sequencing Center for Infectious Disease"/>
            <person name="Wu L."/>
            <person name="Ma J."/>
        </authorList>
    </citation>
    <scope>NUCLEOTIDE SEQUENCE [LARGE SCALE GENOMIC DNA]</scope>
    <source>
        <strain evidence="8">CCUG 66188</strain>
    </source>
</reference>
<evidence type="ECO:0000313" key="7">
    <source>
        <dbReference type="EMBL" id="MFC4675143.1"/>
    </source>
</evidence>
<dbReference type="EMBL" id="JBHSGN010000091">
    <property type="protein sequence ID" value="MFC4675143.1"/>
    <property type="molecule type" value="Genomic_DNA"/>
</dbReference>
<sequence length="444" mass="51931">MKNQNTATILALFLGGFGIHKFYLEKEFQGLAYLLFCWTLVPFVLGIIDGIMLGLMYEDTFYEKYNKQIKLCNNQFKNRCVLCTEYLDSANITNIKHNILKDNGVVCDKCLKKINDVNPKIAMGLNNFHLEHIKNLLQKSDLRSTRVAINTVSSNKDYPVKLNKKYKARAFHTGRNCWKTVNNIIAKDENEVRELLDNSEFREPYQIEEIFREPTERQIEFAPYFGIKTPVGASQEDVSALISIQQDDDIPADIGLIEYATEEGFYISRYTGRKALYNLIFFNSSLEDRIAFFIFCVYRWLSVDREINLNKSRHKDLFYEFSYKMQTDREFIKSLNRYQGEDLIWFGTFTHQWNDYSGGSKNTKAYKICALFLKDRLGILSEGNNTINPNIRKIKKELIPDYRYDAFPPIRDTGRNKNYNRSNQGCFNTVALFLLMFFILLIFA</sequence>
<evidence type="ECO:0000256" key="4">
    <source>
        <dbReference type="ARBA" id="ARBA00023136"/>
    </source>
</evidence>
<evidence type="ECO:0000256" key="1">
    <source>
        <dbReference type="ARBA" id="ARBA00004141"/>
    </source>
</evidence>
<evidence type="ECO:0000259" key="6">
    <source>
        <dbReference type="Pfam" id="PF05154"/>
    </source>
</evidence>
<feature type="transmembrane region" description="Helical" evidence="5">
    <location>
        <begin position="425"/>
        <end position="443"/>
    </location>
</feature>
<keyword evidence="4 5" id="KW-0472">Membrane</keyword>
<evidence type="ECO:0000256" key="3">
    <source>
        <dbReference type="ARBA" id="ARBA00022989"/>
    </source>
</evidence>
<accession>A0ABV9KZE7</accession>
<dbReference type="InterPro" id="IPR007829">
    <property type="entry name" value="TM2"/>
</dbReference>
<keyword evidence="8" id="KW-1185">Reference proteome</keyword>
<feature type="domain" description="TM2" evidence="6">
    <location>
        <begin position="2"/>
        <end position="51"/>
    </location>
</feature>
<name>A0ABV9KZE7_9BACT</name>
<gene>
    <name evidence="7" type="ORF">ACFO6W_15690</name>
</gene>
<evidence type="ECO:0000313" key="8">
    <source>
        <dbReference type="Proteomes" id="UP001596023"/>
    </source>
</evidence>
<keyword evidence="3 5" id="KW-1133">Transmembrane helix</keyword>
<proteinExistence type="predicted"/>
<evidence type="ECO:0000256" key="2">
    <source>
        <dbReference type="ARBA" id="ARBA00022692"/>
    </source>
</evidence>
<comment type="subcellular location">
    <subcellularLocation>
        <location evidence="1">Membrane</location>
        <topology evidence="1">Multi-pass membrane protein</topology>
    </subcellularLocation>
</comment>
<organism evidence="7 8">
    <name type="scientific">Dysgonomonas termitidis</name>
    <dbReference type="NCBI Taxonomy" id="1516126"/>
    <lineage>
        <taxon>Bacteria</taxon>
        <taxon>Pseudomonadati</taxon>
        <taxon>Bacteroidota</taxon>
        <taxon>Bacteroidia</taxon>
        <taxon>Bacteroidales</taxon>
        <taxon>Dysgonomonadaceae</taxon>
        <taxon>Dysgonomonas</taxon>
    </lineage>
</organism>